<dbReference type="Proteomes" id="UP001558713">
    <property type="component" value="Unassembled WGS sequence"/>
</dbReference>
<dbReference type="AlphaFoldDB" id="A0ABD1BIJ7"/>
<comment type="caution">
    <text evidence="1">The sequence shown here is derived from an EMBL/GenBank/DDBJ whole genome shotgun (WGS) entry which is preliminary data.</text>
</comment>
<name>A0ABD1BIJ7_CARAN</name>
<accession>A0ABD1BIJ7</accession>
<reference evidence="1 2" key="1">
    <citation type="submission" date="2024-04" db="EMBL/GenBank/DDBJ databases">
        <title>Genome assembly C_amara_ONT_v2.</title>
        <authorList>
            <person name="Yant L."/>
            <person name="Moore C."/>
            <person name="Slenker M."/>
        </authorList>
    </citation>
    <scope>NUCLEOTIDE SEQUENCE [LARGE SCALE GENOMIC DNA]</scope>
    <source>
        <tissue evidence="1">Leaf</tissue>
    </source>
</reference>
<sequence>MFSTVKSAAGDLIHLPPVKDLVNIPPGQGLFNLAEMDFYTNVPSSWYIRVEGHDTGLPADNIRKALKDHFRSCGTIAKIEIHDSYALVLIFGDGADEKALELNGSELRGCKLVVKSEPVPELKIATTGLSFGGNPGT</sequence>
<dbReference type="Gene3D" id="3.30.70.330">
    <property type="match status" value="1"/>
</dbReference>
<keyword evidence="2" id="KW-1185">Reference proteome</keyword>
<dbReference type="InterPro" id="IPR012677">
    <property type="entry name" value="Nucleotide-bd_a/b_plait_sf"/>
</dbReference>
<evidence type="ECO:0000313" key="2">
    <source>
        <dbReference type="Proteomes" id="UP001558713"/>
    </source>
</evidence>
<evidence type="ECO:0000313" key="1">
    <source>
        <dbReference type="EMBL" id="KAL1215860.1"/>
    </source>
</evidence>
<dbReference type="EMBL" id="JBANAX010000284">
    <property type="protein sequence ID" value="KAL1215860.1"/>
    <property type="molecule type" value="Genomic_DNA"/>
</dbReference>
<proteinExistence type="predicted"/>
<dbReference type="SUPFAM" id="SSF54928">
    <property type="entry name" value="RNA-binding domain, RBD"/>
    <property type="match status" value="1"/>
</dbReference>
<protein>
    <submittedName>
        <fullName evidence="1">Nucleolin 1</fullName>
    </submittedName>
</protein>
<organism evidence="1 2">
    <name type="scientific">Cardamine amara subsp. amara</name>
    <dbReference type="NCBI Taxonomy" id="228776"/>
    <lineage>
        <taxon>Eukaryota</taxon>
        <taxon>Viridiplantae</taxon>
        <taxon>Streptophyta</taxon>
        <taxon>Embryophyta</taxon>
        <taxon>Tracheophyta</taxon>
        <taxon>Spermatophyta</taxon>
        <taxon>Magnoliopsida</taxon>
        <taxon>eudicotyledons</taxon>
        <taxon>Gunneridae</taxon>
        <taxon>Pentapetalae</taxon>
        <taxon>rosids</taxon>
        <taxon>malvids</taxon>
        <taxon>Brassicales</taxon>
        <taxon>Brassicaceae</taxon>
        <taxon>Cardamineae</taxon>
        <taxon>Cardamine</taxon>
    </lineage>
</organism>
<gene>
    <name evidence="1" type="ORF">V5N11_024388</name>
</gene>
<dbReference type="InterPro" id="IPR035979">
    <property type="entry name" value="RBD_domain_sf"/>
</dbReference>